<dbReference type="InterPro" id="IPR035919">
    <property type="entry name" value="EAL_sf"/>
</dbReference>
<dbReference type="FunFam" id="3.30.70.270:FF:000001">
    <property type="entry name" value="Diguanylate cyclase domain protein"/>
    <property type="match status" value="1"/>
</dbReference>
<dbReference type="SMART" id="SM00267">
    <property type="entry name" value="GGDEF"/>
    <property type="match status" value="1"/>
</dbReference>
<feature type="domain" description="PAS" evidence="3">
    <location>
        <begin position="129"/>
        <end position="202"/>
    </location>
</feature>
<dbReference type="GO" id="GO:0006355">
    <property type="term" value="P:regulation of DNA-templated transcription"/>
    <property type="evidence" value="ECO:0007669"/>
    <property type="project" value="InterPro"/>
</dbReference>
<proteinExistence type="predicted"/>
<dbReference type="PROSITE" id="PS50883">
    <property type="entry name" value="EAL"/>
    <property type="match status" value="1"/>
</dbReference>
<dbReference type="Gene3D" id="3.30.450.20">
    <property type="entry name" value="PAS domain"/>
    <property type="match status" value="1"/>
</dbReference>
<dbReference type="Gene3D" id="3.30.70.270">
    <property type="match status" value="1"/>
</dbReference>
<dbReference type="CDD" id="cd17534">
    <property type="entry name" value="REC_DC-like"/>
    <property type="match status" value="1"/>
</dbReference>
<dbReference type="InterPro" id="IPR011006">
    <property type="entry name" value="CheY-like_superfamily"/>
</dbReference>
<accession>A0A0D8ZP38</accession>
<dbReference type="SUPFAM" id="SSF52172">
    <property type="entry name" value="CheY-like"/>
    <property type="match status" value="1"/>
</dbReference>
<dbReference type="SUPFAM" id="SSF141868">
    <property type="entry name" value="EAL domain-like"/>
    <property type="match status" value="1"/>
</dbReference>
<feature type="domain" description="EAL" evidence="5">
    <location>
        <begin position="442"/>
        <end position="695"/>
    </location>
</feature>
<dbReference type="Pfam" id="PF00072">
    <property type="entry name" value="Response_reg"/>
    <property type="match status" value="1"/>
</dbReference>
<dbReference type="NCBIfam" id="TIGR00254">
    <property type="entry name" value="GGDEF"/>
    <property type="match status" value="1"/>
</dbReference>
<sequence>MKILIVEDEIIVAEDIKENLEELGYTITAIADSGEQAIRETEITKPDLVLMDVRLKGKMDGIQASEIIWDKFKVPIVYLTANSDISTIQRAKDTEPFGYITKPFRERELHAAIEIALHRNKLERKLKEREQWLETILTSLGDAVIATDNKSCITLLNPVAEALTGWKQADAFGKNAAEIFNIVHAQTRNEVDSPIAKALQTGIVVGLPEDTILLSKDKLEIPIDDSAAPIFNEEGDIRGAVIVFRDISDRKRAEEVLRESEQRLAWQASHDSLTGLANRHEFEQCLESALISTQQQGQIHSLCYLDLDRFKIVNDTCGHAAGDELLRQVAALLPAQVRNTDIVARLGGDEFAILLNNCPTKQALRIADTLRQKLEEFRFVWQDKIFTIGVSVGLVGINADTTDLANLLNAADAACYAAKNTGRNRVHIYQADDRDLAIAYGQMQWISKLQQALENNSFCLYCQPIIAVGADDFDLQHYEILLRLRDETGNIVPPMAFIPAAERYGLMHLIDQWVIRTLFTYLGQHYQNMGENSGYIYAVNLSGASINDDRFMEFLQQQFALHQIPPQAICFEITETVAITNLNNASKLIRELKNLGCSFALDDFGSGMSSFAYLKSLPIDYLKIDGNFVKEIVDVPTDLALTEAINQIGHVMGLKTIAEFVENDAILQKITELGIDYAQGYGIAEPYPFVLTADT</sequence>
<dbReference type="Pfam" id="PF00989">
    <property type="entry name" value="PAS"/>
    <property type="match status" value="1"/>
</dbReference>
<evidence type="ECO:0000259" key="2">
    <source>
        <dbReference type="PROSITE" id="PS50110"/>
    </source>
</evidence>
<dbReference type="PROSITE" id="PS50887">
    <property type="entry name" value="GGDEF"/>
    <property type="match status" value="1"/>
</dbReference>
<evidence type="ECO:0000259" key="3">
    <source>
        <dbReference type="PROSITE" id="PS50112"/>
    </source>
</evidence>
<dbReference type="InterPro" id="IPR001789">
    <property type="entry name" value="Sig_transdc_resp-reg_receiver"/>
</dbReference>
<dbReference type="PANTHER" id="PTHR44757">
    <property type="entry name" value="DIGUANYLATE CYCLASE DGCP"/>
    <property type="match status" value="1"/>
</dbReference>
<protein>
    <recommendedName>
        <fullName evidence="9">Histidine kinase</fullName>
    </recommendedName>
</protein>
<dbReference type="PATRIC" id="fig|1618023.3.peg.944"/>
<dbReference type="InterPro" id="IPR013767">
    <property type="entry name" value="PAS_fold"/>
</dbReference>
<dbReference type="SUPFAM" id="SSF55785">
    <property type="entry name" value="PYP-like sensor domain (PAS domain)"/>
    <property type="match status" value="1"/>
</dbReference>
<dbReference type="Proteomes" id="UP000032452">
    <property type="component" value="Unassembled WGS sequence"/>
</dbReference>
<evidence type="ECO:0000259" key="6">
    <source>
        <dbReference type="PROSITE" id="PS50887"/>
    </source>
</evidence>
<organism evidence="7 8">
    <name type="scientific">Aliterella atlantica CENA595</name>
    <dbReference type="NCBI Taxonomy" id="1618023"/>
    <lineage>
        <taxon>Bacteria</taxon>
        <taxon>Bacillati</taxon>
        <taxon>Cyanobacteriota</taxon>
        <taxon>Cyanophyceae</taxon>
        <taxon>Chroococcidiopsidales</taxon>
        <taxon>Aliterellaceae</taxon>
        <taxon>Aliterella</taxon>
    </lineage>
</organism>
<dbReference type="PROSITE" id="PS50112">
    <property type="entry name" value="PAS"/>
    <property type="match status" value="1"/>
</dbReference>
<dbReference type="CDD" id="cd00130">
    <property type="entry name" value="PAS"/>
    <property type="match status" value="1"/>
</dbReference>
<feature type="modified residue" description="4-aspartylphosphate" evidence="1">
    <location>
        <position position="52"/>
    </location>
</feature>
<evidence type="ECO:0000313" key="7">
    <source>
        <dbReference type="EMBL" id="KJH70510.1"/>
    </source>
</evidence>
<dbReference type="CDD" id="cd01949">
    <property type="entry name" value="GGDEF"/>
    <property type="match status" value="1"/>
</dbReference>
<dbReference type="SMART" id="SM00052">
    <property type="entry name" value="EAL"/>
    <property type="match status" value="1"/>
</dbReference>
<dbReference type="AlphaFoldDB" id="A0A0D8ZP38"/>
<dbReference type="GO" id="GO:0000160">
    <property type="term" value="P:phosphorelay signal transduction system"/>
    <property type="evidence" value="ECO:0007669"/>
    <property type="project" value="InterPro"/>
</dbReference>
<dbReference type="Gene3D" id="3.40.50.2300">
    <property type="match status" value="1"/>
</dbReference>
<evidence type="ECO:0000256" key="1">
    <source>
        <dbReference type="PROSITE-ProRule" id="PRU00169"/>
    </source>
</evidence>
<reference evidence="7 8" key="1">
    <citation type="submission" date="2015-02" db="EMBL/GenBank/DDBJ databases">
        <title>Draft genome of a novel marine cyanobacterium (Chroococcales) isolated from South Atlantic Ocean.</title>
        <authorList>
            <person name="Rigonato J."/>
            <person name="Alvarenga D.O."/>
            <person name="Branco L.H."/>
            <person name="Varani A.M."/>
            <person name="Brandini F.P."/>
            <person name="Fiore M.F."/>
        </authorList>
    </citation>
    <scope>NUCLEOTIDE SEQUENCE [LARGE SCALE GENOMIC DNA]</scope>
    <source>
        <strain evidence="7 8">CENA595</strain>
    </source>
</reference>
<dbReference type="EMBL" id="JYON01000022">
    <property type="protein sequence ID" value="KJH70510.1"/>
    <property type="molecule type" value="Genomic_DNA"/>
</dbReference>
<feature type="domain" description="PAC" evidence="4">
    <location>
        <begin position="207"/>
        <end position="259"/>
    </location>
</feature>
<dbReference type="NCBIfam" id="TIGR00229">
    <property type="entry name" value="sensory_box"/>
    <property type="match status" value="1"/>
</dbReference>
<dbReference type="Pfam" id="PF00990">
    <property type="entry name" value="GGDEF"/>
    <property type="match status" value="1"/>
</dbReference>
<dbReference type="InterPro" id="IPR029787">
    <property type="entry name" value="Nucleotide_cyclase"/>
</dbReference>
<dbReference type="Gene3D" id="3.20.20.450">
    <property type="entry name" value="EAL domain"/>
    <property type="match status" value="1"/>
</dbReference>
<dbReference type="SMART" id="SM00091">
    <property type="entry name" value="PAS"/>
    <property type="match status" value="1"/>
</dbReference>
<dbReference type="InterPro" id="IPR000014">
    <property type="entry name" value="PAS"/>
</dbReference>
<comment type="caution">
    <text evidence="7">The sequence shown here is derived from an EMBL/GenBank/DDBJ whole genome shotgun (WGS) entry which is preliminary data.</text>
</comment>
<evidence type="ECO:0000313" key="8">
    <source>
        <dbReference type="Proteomes" id="UP000032452"/>
    </source>
</evidence>
<dbReference type="CDD" id="cd01948">
    <property type="entry name" value="EAL"/>
    <property type="match status" value="1"/>
</dbReference>
<dbReference type="PANTHER" id="PTHR44757:SF4">
    <property type="entry name" value="DIGUANYLATE CYCLASE DGCE-RELATED"/>
    <property type="match status" value="1"/>
</dbReference>
<dbReference type="PROSITE" id="PS50113">
    <property type="entry name" value="PAC"/>
    <property type="match status" value="1"/>
</dbReference>
<evidence type="ECO:0000259" key="4">
    <source>
        <dbReference type="PROSITE" id="PS50113"/>
    </source>
</evidence>
<evidence type="ECO:0000259" key="5">
    <source>
        <dbReference type="PROSITE" id="PS50883"/>
    </source>
</evidence>
<dbReference type="InterPro" id="IPR052155">
    <property type="entry name" value="Biofilm_reg_signaling"/>
</dbReference>
<dbReference type="SUPFAM" id="SSF55073">
    <property type="entry name" value="Nucleotide cyclase"/>
    <property type="match status" value="1"/>
</dbReference>
<keyword evidence="1" id="KW-0597">Phosphoprotein</keyword>
<feature type="domain" description="Response regulatory" evidence="2">
    <location>
        <begin position="2"/>
        <end position="117"/>
    </location>
</feature>
<keyword evidence="8" id="KW-1185">Reference proteome</keyword>
<dbReference type="InterPro" id="IPR000700">
    <property type="entry name" value="PAS-assoc_C"/>
</dbReference>
<feature type="domain" description="GGDEF" evidence="6">
    <location>
        <begin position="298"/>
        <end position="431"/>
    </location>
</feature>
<dbReference type="PROSITE" id="PS50110">
    <property type="entry name" value="RESPONSE_REGULATORY"/>
    <property type="match status" value="1"/>
</dbReference>
<dbReference type="InterPro" id="IPR035965">
    <property type="entry name" value="PAS-like_dom_sf"/>
</dbReference>
<evidence type="ECO:0008006" key="9">
    <source>
        <dbReference type="Google" id="ProtNLM"/>
    </source>
</evidence>
<dbReference type="STRING" id="1618023.UH38_17725"/>
<dbReference type="SMART" id="SM00448">
    <property type="entry name" value="REC"/>
    <property type="match status" value="1"/>
</dbReference>
<gene>
    <name evidence="7" type="ORF">UH38_17725</name>
</gene>
<name>A0A0D8ZP38_9CYAN</name>
<dbReference type="Pfam" id="PF00563">
    <property type="entry name" value="EAL"/>
    <property type="match status" value="1"/>
</dbReference>
<dbReference type="InterPro" id="IPR043128">
    <property type="entry name" value="Rev_trsase/Diguanyl_cyclase"/>
</dbReference>
<dbReference type="InterPro" id="IPR000160">
    <property type="entry name" value="GGDEF_dom"/>
</dbReference>
<dbReference type="InterPro" id="IPR001633">
    <property type="entry name" value="EAL_dom"/>
</dbReference>